<accession>A0A8J3S5U1</accession>
<keyword evidence="1" id="KW-0812">Transmembrane</keyword>
<evidence type="ECO:0000313" key="3">
    <source>
        <dbReference type="Proteomes" id="UP000655044"/>
    </source>
</evidence>
<comment type="caution">
    <text evidence="2">The sequence shown here is derived from an EMBL/GenBank/DDBJ whole genome shotgun (WGS) entry which is preliminary data.</text>
</comment>
<proteinExistence type="predicted"/>
<feature type="transmembrane region" description="Helical" evidence="1">
    <location>
        <begin position="6"/>
        <end position="24"/>
    </location>
</feature>
<dbReference type="AlphaFoldDB" id="A0A8J3S5U1"/>
<sequence length="102" mass="11219">MTGILAFDICVALAILAGGAAALWKLARFLKRLGDIFDDWNGEPSRDGVPGRPGVMARLAQIEEQLHPNHGTSFRDAVDRLAASVARLEDHFHEHLREHPKG</sequence>
<dbReference type="RefSeq" id="WP_189243180.1">
    <property type="nucleotide sequence ID" value="NZ_BMQP01000029.1"/>
</dbReference>
<gene>
    <name evidence="2" type="ORF">Pro02_50880</name>
</gene>
<name>A0A8J3S5U1_PLARO</name>
<keyword evidence="1" id="KW-0472">Membrane</keyword>
<reference evidence="2" key="1">
    <citation type="submission" date="2021-01" db="EMBL/GenBank/DDBJ databases">
        <title>Whole genome shotgun sequence of Planobispora rosea NBRC 15558.</title>
        <authorList>
            <person name="Komaki H."/>
            <person name="Tamura T."/>
        </authorList>
    </citation>
    <scope>NUCLEOTIDE SEQUENCE</scope>
    <source>
        <strain evidence="2">NBRC 15558</strain>
    </source>
</reference>
<organism evidence="2 3">
    <name type="scientific">Planobispora rosea</name>
    <dbReference type="NCBI Taxonomy" id="35762"/>
    <lineage>
        <taxon>Bacteria</taxon>
        <taxon>Bacillati</taxon>
        <taxon>Actinomycetota</taxon>
        <taxon>Actinomycetes</taxon>
        <taxon>Streptosporangiales</taxon>
        <taxon>Streptosporangiaceae</taxon>
        <taxon>Planobispora</taxon>
    </lineage>
</organism>
<keyword evidence="1" id="KW-1133">Transmembrane helix</keyword>
<dbReference type="EMBL" id="BOOI01000048">
    <property type="protein sequence ID" value="GIH86680.1"/>
    <property type="molecule type" value="Genomic_DNA"/>
</dbReference>
<protein>
    <submittedName>
        <fullName evidence="2">Uncharacterized protein</fullName>
    </submittedName>
</protein>
<dbReference type="Proteomes" id="UP000655044">
    <property type="component" value="Unassembled WGS sequence"/>
</dbReference>
<evidence type="ECO:0000256" key="1">
    <source>
        <dbReference type="SAM" id="Phobius"/>
    </source>
</evidence>
<keyword evidence="3" id="KW-1185">Reference proteome</keyword>
<evidence type="ECO:0000313" key="2">
    <source>
        <dbReference type="EMBL" id="GIH86680.1"/>
    </source>
</evidence>